<protein>
    <submittedName>
        <fullName evidence="1">Uncharacterized protein</fullName>
    </submittedName>
</protein>
<name>A0A653L0B7_AERVE</name>
<sequence>MSQITGTKWSPHQLMEWLEAQTPQLKGIVIAMLRWLYPQPERLGLPTGLPARLDTRVVPAKPRPPTVPLLSADGCHVGKRHSVAN</sequence>
<dbReference type="AlphaFoldDB" id="A0A653L0B7"/>
<evidence type="ECO:0000313" key="2">
    <source>
        <dbReference type="Proteomes" id="UP000439123"/>
    </source>
</evidence>
<accession>A0A653L0B7</accession>
<gene>
    <name evidence="1" type="ORF">AERO8C_20229</name>
</gene>
<dbReference type="Proteomes" id="UP000439123">
    <property type="component" value="Unassembled WGS sequence"/>
</dbReference>
<proteinExistence type="predicted"/>
<organism evidence="1 2">
    <name type="scientific">Aeromonas veronii</name>
    <dbReference type="NCBI Taxonomy" id="654"/>
    <lineage>
        <taxon>Bacteria</taxon>
        <taxon>Pseudomonadati</taxon>
        <taxon>Pseudomonadota</taxon>
        <taxon>Gammaproteobacteria</taxon>
        <taxon>Aeromonadales</taxon>
        <taxon>Aeromonadaceae</taxon>
        <taxon>Aeromonas</taxon>
    </lineage>
</organism>
<reference evidence="1 2" key="1">
    <citation type="submission" date="2019-10" db="EMBL/GenBank/DDBJ databases">
        <authorList>
            <person name="Karimi E."/>
        </authorList>
    </citation>
    <scope>NUCLEOTIDE SEQUENCE [LARGE SCALE GENOMIC DNA]</scope>
    <source>
        <strain evidence="1">Aeromonas sp. 8C</strain>
    </source>
</reference>
<evidence type="ECO:0000313" key="1">
    <source>
        <dbReference type="EMBL" id="VXA85079.1"/>
    </source>
</evidence>
<dbReference type="EMBL" id="CABWLC010000012">
    <property type="protein sequence ID" value="VXA85079.1"/>
    <property type="molecule type" value="Genomic_DNA"/>
</dbReference>